<evidence type="ECO:0000259" key="4">
    <source>
        <dbReference type="PROSITE" id="PS51319"/>
    </source>
</evidence>
<dbReference type="GO" id="GO:0016973">
    <property type="term" value="P:poly(A)+ mRNA export from nucleus"/>
    <property type="evidence" value="ECO:0007669"/>
    <property type="project" value="TreeGrafter"/>
</dbReference>
<dbReference type="Pfam" id="PF08711">
    <property type="entry name" value="Med26"/>
    <property type="match status" value="1"/>
</dbReference>
<gene>
    <name evidence="5" type="ORF">NSK_000429</name>
</gene>
<accession>A0A4D9DEM0</accession>
<evidence type="ECO:0000256" key="2">
    <source>
        <dbReference type="PROSITE-ProRule" id="PRU00649"/>
    </source>
</evidence>
<keyword evidence="6" id="KW-1185">Reference proteome</keyword>
<keyword evidence="2" id="KW-0539">Nucleus</keyword>
<feature type="compositionally biased region" description="Basic and acidic residues" evidence="3">
    <location>
        <begin position="184"/>
        <end position="206"/>
    </location>
</feature>
<feature type="compositionally biased region" description="Polar residues" evidence="3">
    <location>
        <begin position="31"/>
        <end position="46"/>
    </location>
</feature>
<dbReference type="PANTHER" id="PTHR46010">
    <property type="entry name" value="PROTEIN IWS1 HOMOLOG"/>
    <property type="match status" value="1"/>
</dbReference>
<reference evidence="5 6" key="1">
    <citation type="submission" date="2019-01" db="EMBL/GenBank/DDBJ databases">
        <title>Nuclear Genome Assembly of the Microalgal Biofuel strain Nannochloropsis salina CCMP1776.</title>
        <authorList>
            <person name="Hovde B."/>
        </authorList>
    </citation>
    <scope>NUCLEOTIDE SEQUENCE [LARGE SCALE GENOMIC DNA]</scope>
    <source>
        <strain evidence="5 6">CCMP1776</strain>
    </source>
</reference>
<dbReference type="PROSITE" id="PS51319">
    <property type="entry name" value="TFIIS_N"/>
    <property type="match status" value="1"/>
</dbReference>
<evidence type="ECO:0000256" key="1">
    <source>
        <dbReference type="ARBA" id="ARBA00037992"/>
    </source>
</evidence>
<comment type="caution">
    <text evidence="5">The sequence shown here is derived from an EMBL/GenBank/DDBJ whole genome shotgun (WGS) entry which is preliminary data.</text>
</comment>
<comment type="subcellular location">
    <subcellularLocation>
        <location evidence="2">Nucleus</location>
    </subcellularLocation>
</comment>
<feature type="region of interest" description="Disordered" evidence="3">
    <location>
        <begin position="1"/>
        <end position="231"/>
    </location>
</feature>
<dbReference type="EMBL" id="SDOX01000002">
    <property type="protein sequence ID" value="TFJ88075.1"/>
    <property type="molecule type" value="Genomic_DNA"/>
</dbReference>
<dbReference type="Gene3D" id="1.20.930.10">
    <property type="entry name" value="Conserved domain common to transcription factors TFIIS, elongin A, CRSP70"/>
    <property type="match status" value="1"/>
</dbReference>
<feature type="compositionally biased region" description="Acidic residues" evidence="3">
    <location>
        <begin position="57"/>
        <end position="68"/>
    </location>
</feature>
<dbReference type="InterPro" id="IPR017923">
    <property type="entry name" value="TFIIS_N"/>
</dbReference>
<feature type="compositionally biased region" description="Low complexity" evidence="3">
    <location>
        <begin position="140"/>
        <end position="152"/>
    </location>
</feature>
<dbReference type="PANTHER" id="PTHR46010:SF1">
    <property type="entry name" value="PROTEIN IWS1 HOMOLOG"/>
    <property type="match status" value="1"/>
</dbReference>
<name>A0A4D9DEM0_9STRA</name>
<evidence type="ECO:0000313" key="5">
    <source>
        <dbReference type="EMBL" id="TFJ88075.1"/>
    </source>
</evidence>
<dbReference type="GO" id="GO:0005634">
    <property type="term" value="C:nucleus"/>
    <property type="evidence" value="ECO:0007669"/>
    <property type="project" value="UniProtKB-SubCell"/>
</dbReference>
<protein>
    <recommendedName>
        <fullName evidence="4">TFIIS N-terminal domain-containing protein</fullName>
    </recommendedName>
</protein>
<dbReference type="AlphaFoldDB" id="A0A4D9DEM0"/>
<feature type="region of interest" description="Disordered" evidence="3">
    <location>
        <begin position="453"/>
        <end position="505"/>
    </location>
</feature>
<feature type="compositionally biased region" description="Basic residues" evidence="3">
    <location>
        <begin position="162"/>
        <end position="183"/>
    </location>
</feature>
<proteinExistence type="inferred from homology"/>
<dbReference type="Proteomes" id="UP000355283">
    <property type="component" value="Unassembled WGS sequence"/>
</dbReference>
<dbReference type="InterPro" id="IPR035441">
    <property type="entry name" value="TFIIS/LEDGF_dom_sf"/>
</dbReference>
<feature type="compositionally biased region" description="Basic and acidic residues" evidence="3">
    <location>
        <begin position="453"/>
        <end position="489"/>
    </location>
</feature>
<evidence type="ECO:0000313" key="6">
    <source>
        <dbReference type="Proteomes" id="UP000355283"/>
    </source>
</evidence>
<dbReference type="OrthoDB" id="21124at2759"/>
<feature type="compositionally biased region" description="Acidic residues" evidence="3">
    <location>
        <begin position="87"/>
        <end position="97"/>
    </location>
</feature>
<dbReference type="InterPro" id="IPR051037">
    <property type="entry name" value="RNAPII_TF_IWS1"/>
</dbReference>
<feature type="domain" description="TFIIS N-terminal" evidence="4">
    <location>
        <begin position="316"/>
        <end position="393"/>
    </location>
</feature>
<feature type="compositionally biased region" description="Acidic residues" evidence="3">
    <location>
        <begin position="15"/>
        <end position="25"/>
    </location>
</feature>
<comment type="similarity">
    <text evidence="1">Belongs to the IWS1 family.</text>
</comment>
<feature type="region of interest" description="Disordered" evidence="3">
    <location>
        <begin position="396"/>
        <end position="423"/>
    </location>
</feature>
<organism evidence="5 6">
    <name type="scientific">Nannochloropsis salina CCMP1776</name>
    <dbReference type="NCBI Taxonomy" id="1027361"/>
    <lineage>
        <taxon>Eukaryota</taxon>
        <taxon>Sar</taxon>
        <taxon>Stramenopiles</taxon>
        <taxon>Ochrophyta</taxon>
        <taxon>Eustigmatophyceae</taxon>
        <taxon>Eustigmatales</taxon>
        <taxon>Monodopsidaceae</taxon>
        <taxon>Microchloropsis</taxon>
        <taxon>Microchloropsis salina</taxon>
    </lineage>
</organism>
<dbReference type="SUPFAM" id="SSF47676">
    <property type="entry name" value="Conserved domain common to transcription factors TFIIS, elongin A, CRSP70"/>
    <property type="match status" value="1"/>
</dbReference>
<evidence type="ECO:0000256" key="3">
    <source>
        <dbReference type="SAM" id="MobiDB-lite"/>
    </source>
</evidence>
<sequence length="505" mass="55300">MAASRLDYQNLFGSSDEESDGDEGEQQQQSTSTAVPKASSGSSTIKPSALGKGSDDSSSDEDSSEEDEHLSAKKRLQQKGVPLASSSDEESDNEEEGDVPRPAGKARTTGSEALRRATADFDDEEEEEEPRRASVLPDLSSDGNSSSSGSESESSDDEGDSRRRKRGAEKRKHRLKTKGKRPSKGIDKGRDGRGKAGKQVRDRGQGADEDGGGAAAGTPGRGAASEPRRAARELTAVEQALASFKRNRIQKLPDAQVQEMTQRLITLMETAAKEDRQALLQHRPATQKLKRLTEVLDLLRSKHLQGALVDNGQVLGLIRLWLQPLPDKSLPLYAVRTPLIDYLVTARVEVHRLKESGIGRVIQQLKKHPEETVENKAKLTEIVDNWSRLITGKGTTLKSRTSEEEVEGRQGPAEREGGEGGFIMSTTSRGVVIPIRTGFNFKKVALTFREEFDRGQGKEDEAMEVAEREPRDGSESRTNRVRKALKDMGRAGGKKLRHESVQHGH</sequence>